<dbReference type="InterPro" id="IPR056165">
    <property type="entry name" value="Beta-prop_ELP1_2nd"/>
</dbReference>
<dbReference type="InterPro" id="IPR056167">
    <property type="entry name" value="A-sol_ELP1"/>
</dbReference>
<accession>A0A5K1VLJ6</accession>
<dbReference type="EMBL" id="BDEQ01000001">
    <property type="protein sequence ID" value="GAT91369.1"/>
    <property type="molecule type" value="Genomic_DNA"/>
</dbReference>
<dbReference type="VEuPathDB" id="AmoebaDB:EHI7A_031950"/>
<protein>
    <recommendedName>
        <fullName evidence="5">Ikappab kinase complex-associated protein</fullName>
    </recommendedName>
</protein>
<dbReference type="GO" id="GO:0033588">
    <property type="term" value="C:elongator holoenzyme complex"/>
    <property type="evidence" value="ECO:0007669"/>
    <property type="project" value="InterPro"/>
</dbReference>
<feature type="domain" description="ELP1 alpha-solenoid" evidence="2">
    <location>
        <begin position="566"/>
        <end position="756"/>
    </location>
</feature>
<evidence type="ECO:0000259" key="2">
    <source>
        <dbReference type="Pfam" id="PF23925"/>
    </source>
</evidence>
<dbReference type="InterPro" id="IPR006849">
    <property type="entry name" value="Elp1"/>
</dbReference>
<dbReference type="VEuPathDB" id="AmoebaDB:EHI_151220"/>
<gene>
    <name evidence="3" type="ORF">CL6EHI_151220</name>
</gene>
<dbReference type="GO" id="GO:0000049">
    <property type="term" value="F:tRNA binding"/>
    <property type="evidence" value="ECO:0007669"/>
    <property type="project" value="TreeGrafter"/>
</dbReference>
<dbReference type="VEuPathDB" id="AmoebaDB:EHI8A_096860"/>
<dbReference type="InterPro" id="IPR036322">
    <property type="entry name" value="WD40_repeat_dom_sf"/>
</dbReference>
<dbReference type="Pfam" id="PF23925">
    <property type="entry name" value="A-sol_ELP1"/>
    <property type="match status" value="1"/>
</dbReference>
<evidence type="ECO:0000313" key="3">
    <source>
        <dbReference type="EMBL" id="GAT91369.1"/>
    </source>
</evidence>
<dbReference type="VEuPathDB" id="AmoebaDB:KM1_036760"/>
<dbReference type="GO" id="GO:0005829">
    <property type="term" value="C:cytosol"/>
    <property type="evidence" value="ECO:0007669"/>
    <property type="project" value="TreeGrafter"/>
</dbReference>
<proteinExistence type="predicted"/>
<evidence type="ECO:0000313" key="4">
    <source>
        <dbReference type="Proteomes" id="UP000078387"/>
    </source>
</evidence>
<dbReference type="OMA" id="HAINIKQ"/>
<dbReference type="PANTHER" id="PTHR12747">
    <property type="entry name" value="ELONGATOR COMPLEX PROTEIN 1"/>
    <property type="match status" value="1"/>
</dbReference>
<dbReference type="PANTHER" id="PTHR12747:SF0">
    <property type="entry name" value="ELONGATOR COMPLEX PROTEIN 1"/>
    <property type="match status" value="1"/>
</dbReference>
<reference evidence="3 4" key="1">
    <citation type="submission" date="2016-05" db="EMBL/GenBank/DDBJ databases">
        <title>First whole genome sequencing of Entamoeba histolytica HM1:IMSS-clone-6.</title>
        <authorList>
            <person name="Mukherjee Avik.K."/>
            <person name="Izumyama S."/>
            <person name="Nakada-Tsukui K."/>
            <person name="Nozaki T."/>
        </authorList>
    </citation>
    <scope>NUCLEOTIDE SEQUENCE [LARGE SCALE GENOMIC DNA]</scope>
    <source>
        <strain evidence="3 4">HM1:IMSS clone 6</strain>
    </source>
</reference>
<evidence type="ECO:0008006" key="5">
    <source>
        <dbReference type="Google" id="ProtNLM"/>
    </source>
</evidence>
<dbReference type="Pfam" id="PF23797">
    <property type="entry name" value="Beta-prop_ELP1_2nd"/>
    <property type="match status" value="1"/>
</dbReference>
<sequence length="759" mass="87349">MFHLHVHSIEKKDIGLSSIKTISNLNTDDNEVYFYQDPFIYSYKTNGTLTKLTIQNLPDNIYDIVYNADTSKLLFINEKGVYESSIVNGTATLKINKEGIKRIKLSDDCNFILLISSSELLMYTPEFSLLNSFSIRDVIDVSFSSNTQYVVVLTTTEMIVLSTVFNIRNRVTISNPQCMSIRPSNEFITVATDNILNFIEENCNIYKTFNQPNEYHSKLLSWNSTSQLLLQIVSTPLHDILIISCYCYGKLIPKYSKSLSLIRTAFWDEVNPMKFHIITSTNEHLTFNFLLPICSTNDPTYNIIIHPHTYNDVSLTDLNKGIMPPPLCHISIPIQSTQYIYSKIINNEPYIIIIDLFNTIHILKYIDNQVNKINEIKCPVDYPTNICLLSSLELFIIDSTNQTSVIVNINNGVNNKIEFTNLPSQLHSLTQLNETLYFQLFNGTIITSQKTTPNDYVINSELSLSQFMPEYSIVQFNNKIHSFALFGHKLYDNNTEIGENVNSYLISNDYIFYTTLKHTLHAINTKQHSIFIRSIERGSSIISYVPNDTKLIFQMPRGNLEVIHPRGVILDIITELLKKKDYKQTFEVVRRHKVNYNFIRDYAFNQIVDDIPLIITQIGRADHVNAFLLSLENGILDPPYSYYIEHSFEDHTEQTKTIALAIRKYLVDSHFPCDFVTTYLATYLLLQPIDFAIVLKDLFNFDEQGKIDGIKYLSTFFPINAIFKSALQTQSKKIAQFVISYSSLDPKEYEEQINALSLD</sequence>
<dbReference type="Proteomes" id="UP000078387">
    <property type="component" value="Unassembled WGS sequence"/>
</dbReference>
<dbReference type="AlphaFoldDB" id="A0A5K1VLJ6"/>
<dbReference type="SUPFAM" id="SSF50978">
    <property type="entry name" value="WD40 repeat-like"/>
    <property type="match status" value="1"/>
</dbReference>
<evidence type="ECO:0000259" key="1">
    <source>
        <dbReference type="Pfam" id="PF23797"/>
    </source>
</evidence>
<dbReference type="VEuPathDB" id="AmoebaDB:EHI5A_031910"/>
<comment type="caution">
    <text evidence="3">The sequence shown here is derived from an EMBL/GenBank/DDBJ whole genome shotgun (WGS) entry which is preliminary data.</text>
</comment>
<dbReference type="GO" id="GO:0002926">
    <property type="term" value="P:tRNA wobble base 5-methoxycarbonylmethyl-2-thiouridinylation"/>
    <property type="evidence" value="ECO:0007669"/>
    <property type="project" value="TreeGrafter"/>
</dbReference>
<feature type="domain" description="ELP1 N-terminal second beta-propeller" evidence="1">
    <location>
        <begin position="312"/>
        <end position="542"/>
    </location>
</feature>
<dbReference type="UniPathway" id="UPA00988"/>
<name>A0A5K1VLJ6_ENTHI</name>
<organism evidence="3 4">
    <name type="scientific">Entamoeba histolytica</name>
    <dbReference type="NCBI Taxonomy" id="5759"/>
    <lineage>
        <taxon>Eukaryota</taxon>
        <taxon>Amoebozoa</taxon>
        <taxon>Evosea</taxon>
        <taxon>Archamoebae</taxon>
        <taxon>Mastigamoebida</taxon>
        <taxon>Entamoebidae</taxon>
        <taxon>Entamoeba</taxon>
    </lineage>
</organism>